<evidence type="ECO:0000259" key="1">
    <source>
        <dbReference type="Pfam" id="PF05050"/>
    </source>
</evidence>
<evidence type="ECO:0000313" key="2">
    <source>
        <dbReference type="EMBL" id="MBL7632857.1"/>
    </source>
</evidence>
<organism evidence="2 3">
    <name type="scientific">Frankia nepalensis</name>
    <dbReference type="NCBI Taxonomy" id="1836974"/>
    <lineage>
        <taxon>Bacteria</taxon>
        <taxon>Bacillati</taxon>
        <taxon>Actinomycetota</taxon>
        <taxon>Actinomycetes</taxon>
        <taxon>Frankiales</taxon>
        <taxon>Frankiaceae</taxon>
        <taxon>Frankia</taxon>
    </lineage>
</organism>
<dbReference type="Pfam" id="PF05050">
    <property type="entry name" value="Methyltransf_21"/>
    <property type="match status" value="1"/>
</dbReference>
<dbReference type="GO" id="GO:0008168">
    <property type="term" value="F:methyltransferase activity"/>
    <property type="evidence" value="ECO:0007669"/>
    <property type="project" value="UniProtKB-KW"/>
</dbReference>
<dbReference type="EMBL" id="JAEACQ010000353">
    <property type="protein sequence ID" value="MBL7632857.1"/>
    <property type="molecule type" value="Genomic_DNA"/>
</dbReference>
<feature type="domain" description="Methyltransferase FkbM" evidence="1">
    <location>
        <begin position="62"/>
        <end position="209"/>
    </location>
</feature>
<dbReference type="GO" id="GO:0032259">
    <property type="term" value="P:methylation"/>
    <property type="evidence" value="ECO:0007669"/>
    <property type="project" value="UniProtKB-KW"/>
</dbReference>
<dbReference type="InterPro" id="IPR029063">
    <property type="entry name" value="SAM-dependent_MTases_sf"/>
</dbReference>
<evidence type="ECO:0000313" key="3">
    <source>
        <dbReference type="Proteomes" id="UP000604475"/>
    </source>
</evidence>
<name>A0A937RMJ9_9ACTN</name>
<dbReference type="AlphaFoldDB" id="A0A937RMJ9"/>
<gene>
    <name evidence="2" type="ORF">I7412_38025</name>
</gene>
<keyword evidence="2" id="KW-0489">Methyltransferase</keyword>
<dbReference type="InterPro" id="IPR052514">
    <property type="entry name" value="SAM-dependent_MTase"/>
</dbReference>
<dbReference type="PANTHER" id="PTHR34203:SF15">
    <property type="entry name" value="SLL1173 PROTEIN"/>
    <property type="match status" value="1"/>
</dbReference>
<comment type="caution">
    <text evidence="2">The sequence shown here is derived from an EMBL/GenBank/DDBJ whole genome shotgun (WGS) entry which is preliminary data.</text>
</comment>
<reference evidence="2" key="1">
    <citation type="submission" date="2020-12" db="EMBL/GenBank/DDBJ databases">
        <title>Genomic characterization of non-nitrogen-fixing Frankia strains.</title>
        <authorList>
            <person name="Carlos-Shanley C."/>
            <person name="Guerra T."/>
            <person name="Hahn D."/>
        </authorList>
    </citation>
    <scope>NUCLEOTIDE SEQUENCE</scope>
    <source>
        <strain evidence="2">CN6</strain>
    </source>
</reference>
<accession>A0A937RMJ9</accession>
<dbReference type="Gene3D" id="3.40.50.150">
    <property type="entry name" value="Vaccinia Virus protein VP39"/>
    <property type="match status" value="1"/>
</dbReference>
<keyword evidence="3" id="KW-1185">Reference proteome</keyword>
<sequence>MNAQVNRYVGRARRVAQDAGLGPALKLARRHMLPSARRNRIDDRNLGLLISFLLREDSNCIDVGAHRGDVLRAIVNRSPRGQHIAYEPIPDLYAELCAEFPGVMVRRAALADRVGVSSFAYVRSRPAYSGLRQRVPDGMEEIEQISVDVERLDDIVSVDRPVTLIKIDVEGGEYGVLAGGQKLVTQSRPHVVFEFGAAAREYGVSPDDMYGLVDSDLGLRIYDLDGSGPFTRVQFRRIAETGRRFNFVAHP</sequence>
<dbReference type="NCBIfam" id="TIGR01444">
    <property type="entry name" value="fkbM_fam"/>
    <property type="match status" value="1"/>
</dbReference>
<protein>
    <submittedName>
        <fullName evidence="2">FkbM family methyltransferase</fullName>
    </submittedName>
</protein>
<dbReference type="Proteomes" id="UP000604475">
    <property type="component" value="Unassembled WGS sequence"/>
</dbReference>
<proteinExistence type="predicted"/>
<dbReference type="RefSeq" id="WP_203007069.1">
    <property type="nucleotide sequence ID" value="NZ_JADWYU010000144.1"/>
</dbReference>
<dbReference type="InterPro" id="IPR006342">
    <property type="entry name" value="FkbM_mtfrase"/>
</dbReference>
<dbReference type="PANTHER" id="PTHR34203">
    <property type="entry name" value="METHYLTRANSFERASE, FKBM FAMILY PROTEIN"/>
    <property type="match status" value="1"/>
</dbReference>
<keyword evidence="2" id="KW-0808">Transferase</keyword>
<dbReference type="SUPFAM" id="SSF53335">
    <property type="entry name" value="S-adenosyl-L-methionine-dependent methyltransferases"/>
    <property type="match status" value="1"/>
</dbReference>